<keyword evidence="3" id="KW-1185">Reference proteome</keyword>
<protein>
    <submittedName>
        <fullName evidence="2">Uncharacterized protein</fullName>
    </submittedName>
</protein>
<name>A0A176VX35_MARPO</name>
<comment type="caution">
    <text evidence="2">The sequence shown here is derived from an EMBL/GenBank/DDBJ whole genome shotgun (WGS) entry which is preliminary data.</text>
</comment>
<feature type="region of interest" description="Disordered" evidence="1">
    <location>
        <begin position="83"/>
        <end position="121"/>
    </location>
</feature>
<evidence type="ECO:0000256" key="1">
    <source>
        <dbReference type="SAM" id="MobiDB-lite"/>
    </source>
</evidence>
<evidence type="ECO:0000313" key="2">
    <source>
        <dbReference type="EMBL" id="OAE25374.1"/>
    </source>
</evidence>
<dbReference type="AlphaFoldDB" id="A0A176VX35"/>
<proteinExistence type="predicted"/>
<dbReference type="Proteomes" id="UP000077202">
    <property type="component" value="Unassembled WGS sequence"/>
</dbReference>
<gene>
    <name evidence="2" type="ORF">AXG93_4620s1890</name>
</gene>
<feature type="compositionally biased region" description="Polar residues" evidence="1">
    <location>
        <begin position="106"/>
        <end position="116"/>
    </location>
</feature>
<evidence type="ECO:0000313" key="3">
    <source>
        <dbReference type="Proteomes" id="UP000077202"/>
    </source>
</evidence>
<dbReference type="EMBL" id="LVLJ01002341">
    <property type="protein sequence ID" value="OAE25374.1"/>
    <property type="molecule type" value="Genomic_DNA"/>
</dbReference>
<organism evidence="2 3">
    <name type="scientific">Marchantia polymorpha subsp. ruderalis</name>
    <dbReference type="NCBI Taxonomy" id="1480154"/>
    <lineage>
        <taxon>Eukaryota</taxon>
        <taxon>Viridiplantae</taxon>
        <taxon>Streptophyta</taxon>
        <taxon>Embryophyta</taxon>
        <taxon>Marchantiophyta</taxon>
        <taxon>Marchantiopsida</taxon>
        <taxon>Marchantiidae</taxon>
        <taxon>Marchantiales</taxon>
        <taxon>Marchantiaceae</taxon>
        <taxon>Marchantia</taxon>
    </lineage>
</organism>
<sequence length="141" mass="15641">MAKRTQGKREELALCNSSRRKAYVAQLVPALKDRKRKCTAGPQAVEERASNSALKAQLDMVAAAPVLCTINIHKQTYQKTLKQEGNWPPNTSSRTLVHKELVPGSTYASRTQQPKPKSQPEAAVIRQLGMEGKAYDHTTEK</sequence>
<reference evidence="2" key="1">
    <citation type="submission" date="2016-03" db="EMBL/GenBank/DDBJ databases">
        <title>Mechanisms controlling the formation of the plant cell surface in tip-growing cells are functionally conserved among land plants.</title>
        <authorList>
            <person name="Honkanen S."/>
            <person name="Jones V.A."/>
            <person name="Morieri G."/>
            <person name="Champion C."/>
            <person name="Hetherington A.J."/>
            <person name="Kelly S."/>
            <person name="Saint-Marcoux D."/>
            <person name="Proust H."/>
            <person name="Prescott H."/>
            <person name="Dolan L."/>
        </authorList>
    </citation>
    <scope>NUCLEOTIDE SEQUENCE [LARGE SCALE GENOMIC DNA]</scope>
    <source>
        <tissue evidence="2">Whole gametophyte</tissue>
    </source>
</reference>
<accession>A0A176VX35</accession>